<feature type="transmembrane region" description="Helical" evidence="8">
    <location>
        <begin position="464"/>
        <end position="483"/>
    </location>
</feature>
<dbReference type="InterPro" id="IPR050360">
    <property type="entry name" value="MFS_Sugar_Transporters"/>
</dbReference>
<dbReference type="PANTHER" id="PTHR48022:SF8">
    <property type="entry name" value="MAJOR FACILITATOR SUPERFAMILY (MFS) PROFILE DOMAIN-CONTAINING PROTEIN-RELATED"/>
    <property type="match status" value="1"/>
</dbReference>
<dbReference type="InterPro" id="IPR015943">
    <property type="entry name" value="WD40/YVTN_repeat-like_dom_sf"/>
</dbReference>
<dbReference type="SUPFAM" id="SSF103473">
    <property type="entry name" value="MFS general substrate transporter"/>
    <property type="match status" value="1"/>
</dbReference>
<sequence length="966" mass="103827">MGLFADITRPWREVPTSCLNWTLFAAIWTFGLSGTMGGLDDGTISGIIVLPAYVSRFHLSTAYMSATQLANVKGNIISLAQIGAMIGSLFTFLVLEKLGRRTGLRILCLVNIVGSLIQITTKTSIAQIYVGRILLGVASGMGGVISPTYIAEVAPKSIRGACGLCYGGSYFIGLIVGYFANYGTAEYISNTNAAQWQIPLGLTFIFPTVVLVSSIWAPESPRWLIKTGKEARALGTFQRLRGFPLDHPYVVAEVAGVKDQLEREREATDGRGSWAPLRELFGIASMRYRLLLAFGLGAMGQWGGGGAFTAYAPELFQLLGVGGNTGLFTTGIYGIVKLVVSLICGIFVLDRMGRKQALYGGIALQILAALYIAIYLSITANTAEGAESADEKRAGVGAVAMVFIQGTSWALGWNAVQHPINAELFPLRLRAIGTSLAVCFRTLMNFGANKALPSMLVSIQGYGTFYFFAAEGILALGFVWFFLPDTKGRALEELDALFDLPWYQIGRAGRRVADAKGLGLVDLSQTSDNLGKSTARNNVDTNNETVEDKPVCTQVEVVYGAEGRPGGCQGFIQGSRRSRRLVHTTYKDTLEDYKLKLNDWNPVWTGNVLRAGAYAQSLSEYLALALIGTARQIVILVLVAEPIATSPTSRMTSTLLWGTYKTNNTVSVATVKYDGCSSSASITETAVLPCGTGPTWIQQHPFDLAVVLVVHGSELRTYRCDRGSQLPTSRAAPPNWQQLSTSTPRGWRRIVHGSWSGDGSTIFAVDYDAAQVAVFAVKGFNITTEINRITFSGHGAYAPLQSSPTRTRLYSILASRGSPRPAFGPRHVAFHPSGDVLYSIGEIGCGVTTYVIDQANGSLTSVVTVSTLPPGLDPTSAGLNIVLARGVMAGEVIVTKDGKHLYASNRNQQNVPQDTLAIFGLDSEHPYAPILASKRVIGSEGLVPRGMKFDRKDRLLAVGNQNSSSS</sequence>
<feature type="transmembrane region" description="Helical" evidence="8">
    <location>
        <begin position="196"/>
        <end position="217"/>
    </location>
</feature>
<evidence type="ECO:0000256" key="1">
    <source>
        <dbReference type="ARBA" id="ARBA00004141"/>
    </source>
</evidence>
<dbReference type="GO" id="GO:0016020">
    <property type="term" value="C:membrane"/>
    <property type="evidence" value="ECO:0007669"/>
    <property type="project" value="UniProtKB-SubCell"/>
</dbReference>
<dbReference type="PROSITE" id="PS00216">
    <property type="entry name" value="SUGAR_TRANSPORT_1"/>
    <property type="match status" value="1"/>
</dbReference>
<evidence type="ECO:0000256" key="7">
    <source>
        <dbReference type="ARBA" id="ARBA00049119"/>
    </source>
</evidence>
<dbReference type="OrthoDB" id="9972196at2759"/>
<feature type="domain" description="Major facilitator superfamily (MFS) profile" evidence="9">
    <location>
        <begin position="26"/>
        <end position="487"/>
    </location>
</feature>
<dbReference type="InterPro" id="IPR019405">
    <property type="entry name" value="Lactonase_7-beta_prop"/>
</dbReference>
<keyword evidence="3" id="KW-0813">Transport</keyword>
<dbReference type="NCBIfam" id="TIGR00879">
    <property type="entry name" value="SP"/>
    <property type="match status" value="1"/>
</dbReference>
<dbReference type="PANTHER" id="PTHR48022">
    <property type="entry name" value="PLASTIDIC GLUCOSE TRANSPORTER 4"/>
    <property type="match status" value="1"/>
</dbReference>
<reference evidence="10 11" key="1">
    <citation type="submission" date="2018-11" db="EMBL/GenBank/DDBJ databases">
        <title>Genome sequence of Saitozyma podzolica DSM 27192.</title>
        <authorList>
            <person name="Aliyu H."/>
            <person name="Gorte O."/>
            <person name="Ochsenreither K."/>
        </authorList>
    </citation>
    <scope>NUCLEOTIDE SEQUENCE [LARGE SCALE GENOMIC DNA]</scope>
    <source>
        <strain evidence="10 11">DSM 27192</strain>
    </source>
</reference>
<evidence type="ECO:0000256" key="5">
    <source>
        <dbReference type="ARBA" id="ARBA00022989"/>
    </source>
</evidence>
<evidence type="ECO:0000256" key="6">
    <source>
        <dbReference type="ARBA" id="ARBA00023136"/>
    </source>
</evidence>
<comment type="similarity">
    <text evidence="2">Belongs to the major facilitator superfamily. Sugar transporter (TC 2.A.1.1) family.</text>
</comment>
<feature type="transmembrane region" description="Helical" evidence="8">
    <location>
        <begin position="76"/>
        <end position="95"/>
    </location>
</feature>
<dbReference type="InterPro" id="IPR003663">
    <property type="entry name" value="Sugar/inositol_transpt"/>
</dbReference>
<accession>A0A427YRG2</accession>
<dbReference type="SUPFAM" id="SSF75011">
    <property type="entry name" value="3-carboxy-cis,cis-mucoante lactonizing enzyme"/>
    <property type="match status" value="1"/>
</dbReference>
<evidence type="ECO:0000313" key="10">
    <source>
        <dbReference type="EMBL" id="RSH93714.1"/>
    </source>
</evidence>
<keyword evidence="6 8" id="KW-0472">Membrane</keyword>
<keyword evidence="11" id="KW-1185">Reference proteome</keyword>
<comment type="subcellular location">
    <subcellularLocation>
        <location evidence="1">Membrane</location>
        <topology evidence="1">Multi-pass membrane protein</topology>
    </subcellularLocation>
</comment>
<dbReference type="PRINTS" id="PR00171">
    <property type="entry name" value="SUGRTRNSPORT"/>
</dbReference>
<dbReference type="Proteomes" id="UP000279259">
    <property type="component" value="Unassembled WGS sequence"/>
</dbReference>
<feature type="transmembrane region" description="Helical" evidence="8">
    <location>
        <begin position="163"/>
        <end position="184"/>
    </location>
</feature>
<dbReference type="Gene3D" id="1.20.1250.20">
    <property type="entry name" value="MFS general substrate transporter like domains"/>
    <property type="match status" value="1"/>
</dbReference>
<comment type="catalytic activity">
    <reaction evidence="7">
        <text>myo-inositol(out) + H(+)(out) = myo-inositol(in) + H(+)(in)</text>
        <dbReference type="Rhea" id="RHEA:60364"/>
        <dbReference type="ChEBI" id="CHEBI:15378"/>
        <dbReference type="ChEBI" id="CHEBI:17268"/>
    </reaction>
</comment>
<evidence type="ECO:0000256" key="3">
    <source>
        <dbReference type="ARBA" id="ARBA00022448"/>
    </source>
</evidence>
<proteinExistence type="inferred from homology"/>
<dbReference type="PROSITE" id="PS00217">
    <property type="entry name" value="SUGAR_TRANSPORT_2"/>
    <property type="match status" value="1"/>
</dbReference>
<dbReference type="GO" id="GO:0005351">
    <property type="term" value="F:carbohydrate:proton symporter activity"/>
    <property type="evidence" value="ECO:0007669"/>
    <property type="project" value="TreeGrafter"/>
</dbReference>
<comment type="caution">
    <text evidence="10">The sequence shown here is derived from an EMBL/GenBank/DDBJ whole genome shotgun (WGS) entry which is preliminary data.</text>
</comment>
<feature type="transmembrane region" description="Helical" evidence="8">
    <location>
        <begin position="290"/>
        <end position="312"/>
    </location>
</feature>
<feature type="transmembrane region" description="Helical" evidence="8">
    <location>
        <begin position="396"/>
        <end position="415"/>
    </location>
</feature>
<dbReference type="Pfam" id="PF10282">
    <property type="entry name" value="Lactonase"/>
    <property type="match status" value="1"/>
</dbReference>
<evidence type="ECO:0000313" key="11">
    <source>
        <dbReference type="Proteomes" id="UP000279259"/>
    </source>
</evidence>
<gene>
    <name evidence="10" type="ORF">EHS25_006361</name>
</gene>
<dbReference type="Gene3D" id="2.130.10.10">
    <property type="entry name" value="YVTN repeat-like/Quinoprotein amine dehydrogenase"/>
    <property type="match status" value="1"/>
</dbReference>
<dbReference type="AlphaFoldDB" id="A0A427YRG2"/>
<dbReference type="InterPro" id="IPR005828">
    <property type="entry name" value="MFS_sugar_transport-like"/>
</dbReference>
<evidence type="ECO:0000259" key="9">
    <source>
        <dbReference type="PROSITE" id="PS50850"/>
    </source>
</evidence>
<feature type="transmembrane region" description="Helical" evidence="8">
    <location>
        <begin position="332"/>
        <end position="350"/>
    </location>
</feature>
<dbReference type="EMBL" id="RSCD01000003">
    <property type="protein sequence ID" value="RSH93714.1"/>
    <property type="molecule type" value="Genomic_DNA"/>
</dbReference>
<evidence type="ECO:0000256" key="4">
    <source>
        <dbReference type="ARBA" id="ARBA00022692"/>
    </source>
</evidence>
<keyword evidence="4 8" id="KW-0812">Transmembrane</keyword>
<feature type="transmembrane region" description="Helical" evidence="8">
    <location>
        <begin position="20"/>
        <end position="39"/>
    </location>
</feature>
<dbReference type="InterPro" id="IPR005829">
    <property type="entry name" value="Sugar_transporter_CS"/>
</dbReference>
<feature type="transmembrane region" description="Helical" evidence="8">
    <location>
        <begin position="133"/>
        <end position="151"/>
    </location>
</feature>
<feature type="transmembrane region" description="Helical" evidence="8">
    <location>
        <begin position="357"/>
        <end position="376"/>
    </location>
</feature>
<dbReference type="PROSITE" id="PS50850">
    <property type="entry name" value="MFS"/>
    <property type="match status" value="1"/>
</dbReference>
<evidence type="ECO:0000256" key="8">
    <source>
        <dbReference type="SAM" id="Phobius"/>
    </source>
</evidence>
<evidence type="ECO:0000256" key="2">
    <source>
        <dbReference type="ARBA" id="ARBA00010992"/>
    </source>
</evidence>
<protein>
    <recommendedName>
        <fullName evidence="9">Major facilitator superfamily (MFS) profile domain-containing protein</fullName>
    </recommendedName>
</protein>
<dbReference type="Pfam" id="PF00083">
    <property type="entry name" value="Sugar_tr"/>
    <property type="match status" value="1"/>
</dbReference>
<organism evidence="10 11">
    <name type="scientific">Saitozyma podzolica</name>
    <dbReference type="NCBI Taxonomy" id="1890683"/>
    <lineage>
        <taxon>Eukaryota</taxon>
        <taxon>Fungi</taxon>
        <taxon>Dikarya</taxon>
        <taxon>Basidiomycota</taxon>
        <taxon>Agaricomycotina</taxon>
        <taxon>Tremellomycetes</taxon>
        <taxon>Tremellales</taxon>
        <taxon>Trimorphomycetaceae</taxon>
        <taxon>Saitozyma</taxon>
    </lineage>
</organism>
<name>A0A427YRG2_9TREE</name>
<keyword evidence="5 8" id="KW-1133">Transmembrane helix</keyword>
<dbReference type="InterPro" id="IPR020846">
    <property type="entry name" value="MFS_dom"/>
</dbReference>
<dbReference type="InterPro" id="IPR036259">
    <property type="entry name" value="MFS_trans_sf"/>
</dbReference>
<feature type="transmembrane region" description="Helical" evidence="8">
    <location>
        <begin position="102"/>
        <end position="121"/>
    </location>
</feature>